<dbReference type="InterPro" id="IPR018448">
    <property type="entry name" value="TatB"/>
</dbReference>
<keyword evidence="4 9" id="KW-0812">Transmembrane</keyword>
<evidence type="ECO:0000256" key="7">
    <source>
        <dbReference type="ARBA" id="ARBA00023010"/>
    </source>
</evidence>
<evidence type="ECO:0000256" key="1">
    <source>
        <dbReference type="ARBA" id="ARBA00004167"/>
    </source>
</evidence>
<dbReference type="Gene3D" id="1.20.5.3310">
    <property type="match status" value="1"/>
</dbReference>
<feature type="region of interest" description="Disordered" evidence="10">
    <location>
        <begin position="104"/>
        <end position="160"/>
    </location>
</feature>
<dbReference type="NCBIfam" id="TIGR01410">
    <property type="entry name" value="tatB"/>
    <property type="match status" value="1"/>
</dbReference>
<evidence type="ECO:0000313" key="11">
    <source>
        <dbReference type="EMBL" id="ACY21116.1"/>
    </source>
</evidence>
<gene>
    <name evidence="9" type="primary">tatB</name>
    <name evidence="11" type="ordered locus">Gbro_1860</name>
</gene>
<dbReference type="PRINTS" id="PR01506">
    <property type="entry name" value="TATBPROTEIN"/>
</dbReference>
<evidence type="ECO:0000313" key="12">
    <source>
        <dbReference type="Proteomes" id="UP000001219"/>
    </source>
</evidence>
<sequence>MFSSIGWGEIAILVIAGLIILGPERLPGAISWTFKSLRQVRDYATGATSQLKDELGTDFEDLRKPLAELNELRGMTPRSIVTKHLLDGDDSVFRMVSDATTFDRTADTPAVKPVSAPMPETPTPESTDRQGSNTSGTKRPGVEMRKHSNRKPAVEDWDAT</sequence>
<dbReference type="GO" id="GO:0033281">
    <property type="term" value="C:TAT protein transport complex"/>
    <property type="evidence" value="ECO:0007669"/>
    <property type="project" value="UniProtKB-UniRule"/>
</dbReference>
<dbReference type="GO" id="GO:0043953">
    <property type="term" value="P:protein transport by the Tat complex"/>
    <property type="evidence" value="ECO:0007669"/>
    <property type="project" value="UniProtKB-UniRule"/>
</dbReference>
<dbReference type="GO" id="GO:0008320">
    <property type="term" value="F:protein transmembrane transporter activity"/>
    <property type="evidence" value="ECO:0007669"/>
    <property type="project" value="UniProtKB-UniRule"/>
</dbReference>
<comment type="subunit">
    <text evidence="9">The Tat system comprises two distinct complexes: a TatABC complex, containing multiple copies of TatA, TatB and TatC subunits, and a separate TatA complex, containing only TatA subunits. Substrates initially bind to the TatABC complex, which probably triggers association of the separate TatA complex to form the active translocon.</text>
</comment>
<evidence type="ECO:0000256" key="4">
    <source>
        <dbReference type="ARBA" id="ARBA00022692"/>
    </source>
</evidence>
<evidence type="ECO:0000256" key="5">
    <source>
        <dbReference type="ARBA" id="ARBA00022927"/>
    </source>
</evidence>
<evidence type="ECO:0000256" key="2">
    <source>
        <dbReference type="ARBA" id="ARBA00022448"/>
    </source>
</evidence>
<keyword evidence="12" id="KW-1185">Reference proteome</keyword>
<evidence type="ECO:0000256" key="8">
    <source>
        <dbReference type="ARBA" id="ARBA00023136"/>
    </source>
</evidence>
<dbReference type="HOGENOM" id="CLU_086034_2_0_11"/>
<keyword evidence="2 9" id="KW-0813">Transport</keyword>
<dbReference type="InterPro" id="IPR003369">
    <property type="entry name" value="TatA/B/E"/>
</dbReference>
<dbReference type="Proteomes" id="UP000001219">
    <property type="component" value="Chromosome"/>
</dbReference>
<dbReference type="KEGG" id="gbr:Gbro_1860"/>
<keyword evidence="8 9" id="KW-0472">Membrane</keyword>
<keyword evidence="3 9" id="KW-1003">Cell membrane</keyword>
<name>D0L8U9_GORB4</name>
<dbReference type="OrthoDB" id="3267321at2"/>
<reference evidence="12" key="1">
    <citation type="submission" date="2009-10" db="EMBL/GenBank/DDBJ databases">
        <title>The complete chromosome of Gordonia bronchialis DSM 43247.</title>
        <authorList>
            <consortium name="US DOE Joint Genome Institute (JGI-PGF)"/>
            <person name="Lucas S."/>
            <person name="Copeland A."/>
            <person name="Lapidus A."/>
            <person name="Glavina del Rio T."/>
            <person name="Dalin E."/>
            <person name="Tice H."/>
            <person name="Bruce D."/>
            <person name="Goodwin L."/>
            <person name="Pitluck S."/>
            <person name="Kyrpides N."/>
            <person name="Mavromatis K."/>
            <person name="Ivanova N."/>
            <person name="Ovchinnikova G."/>
            <person name="Saunders E."/>
            <person name="Brettin T."/>
            <person name="Detter J.C."/>
            <person name="Han C."/>
            <person name="Larimer F."/>
            <person name="Land M."/>
            <person name="Hauser L."/>
            <person name="Markowitz V."/>
            <person name="Cheng J.-F."/>
            <person name="Hugenholtz P."/>
            <person name="Woyke T."/>
            <person name="Wu D."/>
            <person name="Jando M."/>
            <person name="Schneider S."/>
            <person name="Goeker M."/>
            <person name="Klenk H.-P."/>
            <person name="Eisen J.A."/>
        </authorList>
    </citation>
    <scope>NUCLEOTIDE SEQUENCE [LARGE SCALE GENOMIC DNA]</scope>
    <source>
        <strain evidence="12">ATCC 25592 / DSM 43247 / BCRC 13721 / JCM 3198 / KCTC 3076 / NBRC 16047 / NCTC 10667</strain>
    </source>
</reference>
<dbReference type="eggNOG" id="COG1826">
    <property type="taxonomic scope" value="Bacteria"/>
</dbReference>
<comment type="subcellular location">
    <subcellularLocation>
        <location evidence="9">Cell membrane</location>
        <topology evidence="9">Single-pass membrane protein</topology>
    </subcellularLocation>
    <subcellularLocation>
        <location evidence="1">Membrane</location>
        <topology evidence="1">Single-pass membrane protein</topology>
    </subcellularLocation>
</comment>
<keyword evidence="6 9" id="KW-1133">Transmembrane helix</keyword>
<dbReference type="RefSeq" id="WP_012833678.1">
    <property type="nucleotide sequence ID" value="NC_013441.1"/>
</dbReference>
<dbReference type="AlphaFoldDB" id="D0L8U9"/>
<accession>D0L8U9</accession>
<keyword evidence="5 9" id="KW-0653">Protein transport</keyword>
<proteinExistence type="inferred from homology"/>
<dbReference type="Pfam" id="PF02416">
    <property type="entry name" value="TatA_B_E"/>
    <property type="match status" value="1"/>
</dbReference>
<evidence type="ECO:0000256" key="3">
    <source>
        <dbReference type="ARBA" id="ARBA00022475"/>
    </source>
</evidence>
<keyword evidence="7 9" id="KW-0811">Translocation</keyword>
<dbReference type="HAMAP" id="MF_00237">
    <property type="entry name" value="TatB"/>
    <property type="match status" value="1"/>
</dbReference>
<evidence type="ECO:0000256" key="9">
    <source>
        <dbReference type="HAMAP-Rule" id="MF_00237"/>
    </source>
</evidence>
<feature type="compositionally biased region" description="Polar residues" evidence="10">
    <location>
        <begin position="123"/>
        <end position="137"/>
    </location>
</feature>
<comment type="function">
    <text evidence="9">Part of the twin-arginine translocation (Tat) system that transports large folded proteins containing a characteristic twin-arginine motif in their signal peptide across membranes. Together with TatC, TatB is part of a receptor directly interacting with Tat signal peptides. TatB may form an oligomeric binding site that transiently accommodates folded Tat precursor proteins before their translocation.</text>
</comment>
<evidence type="ECO:0000256" key="6">
    <source>
        <dbReference type="ARBA" id="ARBA00022989"/>
    </source>
</evidence>
<dbReference type="EMBL" id="CP001802">
    <property type="protein sequence ID" value="ACY21116.1"/>
    <property type="molecule type" value="Genomic_DNA"/>
</dbReference>
<dbReference type="STRING" id="526226.Gbro_1860"/>
<evidence type="ECO:0000256" key="10">
    <source>
        <dbReference type="SAM" id="MobiDB-lite"/>
    </source>
</evidence>
<organism evidence="11 12">
    <name type="scientific">Gordonia bronchialis (strain ATCC 25592 / DSM 43247 / BCRC 13721 / JCM 3198 / KCTC 3076 / NBRC 16047 / NCTC 10667)</name>
    <name type="common">Rhodococcus bronchialis</name>
    <dbReference type="NCBI Taxonomy" id="526226"/>
    <lineage>
        <taxon>Bacteria</taxon>
        <taxon>Bacillati</taxon>
        <taxon>Actinomycetota</taxon>
        <taxon>Actinomycetes</taxon>
        <taxon>Mycobacteriales</taxon>
        <taxon>Gordoniaceae</taxon>
        <taxon>Gordonia</taxon>
    </lineage>
</organism>
<protein>
    <recommendedName>
        <fullName evidence="9">Sec-independent protein translocase protein TatB</fullName>
    </recommendedName>
</protein>
<comment type="similarity">
    <text evidence="9">Belongs to the TatB family.</text>
</comment>
<reference evidence="11 12" key="2">
    <citation type="journal article" date="2010" name="Stand. Genomic Sci.">
        <title>Complete genome sequence of Gordonia bronchialis type strain (3410).</title>
        <authorList>
            <person name="Ivanova N."/>
            <person name="Sikorski J."/>
            <person name="Jando M."/>
            <person name="Lapidus A."/>
            <person name="Nolan M."/>
            <person name="Lucas S."/>
            <person name="Del Rio T.G."/>
            <person name="Tice H."/>
            <person name="Copeland A."/>
            <person name="Cheng J.F."/>
            <person name="Chen F."/>
            <person name="Bruce D."/>
            <person name="Goodwin L."/>
            <person name="Pitluck S."/>
            <person name="Mavromatis K."/>
            <person name="Ovchinnikova G."/>
            <person name="Pati A."/>
            <person name="Chen A."/>
            <person name="Palaniappan K."/>
            <person name="Land M."/>
            <person name="Hauser L."/>
            <person name="Chang Y.J."/>
            <person name="Jeffries C.D."/>
            <person name="Chain P."/>
            <person name="Saunders E."/>
            <person name="Han C."/>
            <person name="Detter J.C."/>
            <person name="Brettin T."/>
            <person name="Rohde M."/>
            <person name="Goker M."/>
            <person name="Bristow J."/>
            <person name="Eisen J.A."/>
            <person name="Markowitz V."/>
            <person name="Hugenholtz P."/>
            <person name="Klenk H.P."/>
            <person name="Kyrpides N.C."/>
        </authorList>
    </citation>
    <scope>NUCLEOTIDE SEQUENCE [LARGE SCALE GENOMIC DNA]</scope>
    <source>
        <strain evidence="12">ATCC 25592 / DSM 43247 / BCRC 13721 / JCM 3198 / KCTC 3076 / NBRC 16047 / NCTC 10667</strain>
    </source>
</reference>